<dbReference type="PROSITE" id="PS51826">
    <property type="entry name" value="PSBD"/>
    <property type="match status" value="1"/>
</dbReference>
<reference evidence="12 13" key="1">
    <citation type="submission" date="2014-11" db="EMBL/GenBank/DDBJ databases">
        <title>A Rickettsiales Symbiont of Amoebae With Ancient Features.</title>
        <authorList>
            <person name="Schulz F."/>
            <person name="Martijn J."/>
            <person name="Wascher F."/>
            <person name="Kostanjsek R."/>
            <person name="Ettema T.J."/>
            <person name="Horn M."/>
        </authorList>
    </citation>
    <scope>NUCLEOTIDE SEQUENCE [LARGE SCALE GENOMIC DNA]</scope>
    <source>
        <strain evidence="12 13">UWC36</strain>
    </source>
</reference>
<dbReference type="SUPFAM" id="SSF52777">
    <property type="entry name" value="CoA-dependent acyltransferases"/>
    <property type="match status" value="1"/>
</dbReference>
<dbReference type="InterPro" id="IPR011053">
    <property type="entry name" value="Single_hybrid_motif"/>
</dbReference>
<evidence type="ECO:0000256" key="4">
    <source>
        <dbReference type="ARBA" id="ARBA00022823"/>
    </source>
</evidence>
<dbReference type="InterPro" id="IPR003016">
    <property type="entry name" value="2-oxoA_DH_lipoyl-BS"/>
</dbReference>
<dbReference type="SUPFAM" id="SSF47005">
    <property type="entry name" value="Peripheral subunit-binding domain of 2-oxo acid dehydrogenase complex"/>
    <property type="match status" value="1"/>
</dbReference>
<dbReference type="FunFam" id="3.30.559.10:FF:000003">
    <property type="entry name" value="Acetyltransferase component of pyruvate dehydrogenase complex"/>
    <property type="match status" value="1"/>
</dbReference>
<organism evidence="12 13">
    <name type="scientific">Candidatus Jidaibacter acanthamoebae</name>
    <dbReference type="NCBI Taxonomy" id="86105"/>
    <lineage>
        <taxon>Bacteria</taxon>
        <taxon>Pseudomonadati</taxon>
        <taxon>Pseudomonadota</taxon>
        <taxon>Alphaproteobacteria</taxon>
        <taxon>Rickettsiales</taxon>
        <taxon>Candidatus Midichloriaceae</taxon>
        <taxon>Candidatus Jidaibacter</taxon>
    </lineage>
</organism>
<dbReference type="STRING" id="86105.NF27_CG01570"/>
<dbReference type="PANTHER" id="PTHR23151:SF90">
    <property type="entry name" value="DIHYDROLIPOYLLYSINE-RESIDUE ACETYLTRANSFERASE COMPONENT OF PYRUVATE DEHYDROGENASE COMPLEX, MITOCHONDRIAL-RELATED"/>
    <property type="match status" value="1"/>
</dbReference>
<dbReference type="InterPro" id="IPR023213">
    <property type="entry name" value="CAT-like_dom_sf"/>
</dbReference>
<evidence type="ECO:0000256" key="7">
    <source>
        <dbReference type="ARBA" id="ARBA00048370"/>
    </source>
</evidence>
<dbReference type="InterPro" id="IPR004167">
    <property type="entry name" value="PSBD"/>
</dbReference>
<evidence type="ECO:0000259" key="10">
    <source>
        <dbReference type="PROSITE" id="PS50968"/>
    </source>
</evidence>
<proteinExistence type="inferred from homology"/>
<dbReference type="PATRIC" id="fig|86105.3.peg.391"/>
<comment type="caution">
    <text evidence="12">The sequence shown here is derived from an EMBL/GenBank/DDBJ whole genome shotgun (WGS) entry which is preliminary data.</text>
</comment>
<dbReference type="Pfam" id="PF02817">
    <property type="entry name" value="E3_binding"/>
    <property type="match status" value="1"/>
</dbReference>
<dbReference type="Pfam" id="PF00364">
    <property type="entry name" value="Biotin_lipoyl"/>
    <property type="match status" value="1"/>
</dbReference>
<dbReference type="PROSITE" id="PS00189">
    <property type="entry name" value="LIPOYL"/>
    <property type="match status" value="1"/>
</dbReference>
<accession>A0A0C1MV35</accession>
<gene>
    <name evidence="12" type="primary">pdhC_2</name>
    <name evidence="12" type="ORF">NF27_CG01570</name>
</gene>
<protein>
    <recommendedName>
        <fullName evidence="8">Acetyltransferase component of pyruvate dehydrogenase complex</fullName>
        <ecNumber evidence="8">2.3.1.12</ecNumber>
    </recommendedName>
</protein>
<evidence type="ECO:0000256" key="5">
    <source>
        <dbReference type="ARBA" id="ARBA00023315"/>
    </source>
</evidence>
<dbReference type="Gene3D" id="3.30.559.10">
    <property type="entry name" value="Chloramphenicol acetyltransferase-like domain"/>
    <property type="match status" value="1"/>
</dbReference>
<dbReference type="FunFam" id="2.40.50.100:FF:000010">
    <property type="entry name" value="Acetyltransferase component of pyruvate dehydrogenase complex"/>
    <property type="match status" value="1"/>
</dbReference>
<keyword evidence="13" id="KW-1185">Reference proteome</keyword>
<feature type="region of interest" description="Disordered" evidence="9">
    <location>
        <begin position="105"/>
        <end position="140"/>
    </location>
</feature>
<dbReference type="CDD" id="cd06849">
    <property type="entry name" value="lipoyl_domain"/>
    <property type="match status" value="1"/>
</dbReference>
<dbReference type="Gene3D" id="2.40.50.100">
    <property type="match status" value="1"/>
</dbReference>
<dbReference type="SUPFAM" id="SSF51230">
    <property type="entry name" value="Single hybrid motif"/>
    <property type="match status" value="1"/>
</dbReference>
<comment type="function">
    <text evidence="6">The pyruvate dehydrogenase complex catalyzes the overall conversion of pyruvate to acetyl-CoA and CO(2). It contains multiple copies of three enzymatic components: pyruvate dehydrogenase (E1), dihydrolipoamide acetyltransferase (E2) and lipoamide dehydrogenase (E3).</text>
</comment>
<feature type="domain" description="Lipoyl-binding" evidence="10">
    <location>
        <begin position="15"/>
        <end position="91"/>
    </location>
</feature>
<feature type="compositionally biased region" description="Polar residues" evidence="9">
    <location>
        <begin position="128"/>
        <end position="140"/>
    </location>
</feature>
<dbReference type="PANTHER" id="PTHR23151">
    <property type="entry name" value="DIHYDROLIPOAMIDE ACETYL/SUCCINYL-TRANSFERASE-RELATED"/>
    <property type="match status" value="1"/>
</dbReference>
<comment type="cofactor">
    <cofactor evidence="8">
        <name>(R)-lipoate</name>
        <dbReference type="ChEBI" id="CHEBI:83088"/>
    </cofactor>
    <text evidence="8">Binds 1 lipoyl cofactor covalently.</text>
</comment>
<dbReference type="EC" id="2.3.1.12" evidence="8"/>
<evidence type="ECO:0000256" key="1">
    <source>
        <dbReference type="ARBA" id="ARBA00007317"/>
    </source>
</evidence>
<dbReference type="GO" id="GO:0045254">
    <property type="term" value="C:pyruvate dehydrogenase complex"/>
    <property type="evidence" value="ECO:0007669"/>
    <property type="project" value="UniProtKB-UniRule"/>
</dbReference>
<evidence type="ECO:0000256" key="6">
    <source>
        <dbReference type="ARBA" id="ARBA00025211"/>
    </source>
</evidence>
<evidence type="ECO:0000313" key="12">
    <source>
        <dbReference type="EMBL" id="KIE05977.1"/>
    </source>
</evidence>
<dbReference type="Pfam" id="PF00198">
    <property type="entry name" value="2-oxoacid_dh"/>
    <property type="match status" value="1"/>
</dbReference>
<evidence type="ECO:0000313" key="13">
    <source>
        <dbReference type="Proteomes" id="UP000031258"/>
    </source>
</evidence>
<dbReference type="InterPro" id="IPR045257">
    <property type="entry name" value="E2/Pdx1"/>
</dbReference>
<dbReference type="InterPro" id="IPR000089">
    <property type="entry name" value="Biotin_lipoyl"/>
</dbReference>
<dbReference type="PROSITE" id="PS50968">
    <property type="entry name" value="BIOTINYL_LIPOYL"/>
    <property type="match status" value="1"/>
</dbReference>
<comment type="similarity">
    <text evidence="1 8">Belongs to the 2-oxoacid dehydrogenase family.</text>
</comment>
<dbReference type="NCBIfam" id="TIGR01349">
    <property type="entry name" value="PDHac_trf_mito"/>
    <property type="match status" value="1"/>
</dbReference>
<dbReference type="EMBL" id="JSWE01000058">
    <property type="protein sequence ID" value="KIE05977.1"/>
    <property type="molecule type" value="Genomic_DNA"/>
</dbReference>
<evidence type="ECO:0000256" key="8">
    <source>
        <dbReference type="RuleBase" id="RU361137"/>
    </source>
</evidence>
<evidence type="ECO:0000259" key="11">
    <source>
        <dbReference type="PROSITE" id="PS51826"/>
    </source>
</evidence>
<sequence length="434" mass="47498">MTMRKHNFVFEELMAIEILMPALSPTMTEGNLAKWLKKEGDTVKPGDVIAEIETDKAIMEVEAVDKGIIGKILVADKSEGVKVNQLIAVLLESGEDHSAIEKILKKNGSSDQNKIASAEPTKQEQNTKPEPSSIHTPNSTNQARVFASPLAKRIAQLENIDLSTLSGTGPHGRIIKADVLNAEPTPQPVFKATCSTFGRNSQEFSLTPLSQMRKIIAKRLVESKQTIPHFYLTIDCNIDKLLSLREEMNNKSVKVDGTPRYKISVNDIMIKAVANALRDTPQVNASYTDEEIKFYNNVDVSIAVAIDEGLITPIIKNADQKSLSMISNEMKELAKRAKANQLRPEEFQGGGFSITNLGMFGIKNFNAIVNPPQSAILAIGAGEERAAVINGEIKVVNMVSVTLSCDHRIVDGALGAEFLNKFKNFIECPGLMLV</sequence>
<dbReference type="InterPro" id="IPR001078">
    <property type="entry name" value="2-oxoacid_DH_actylTfrase"/>
</dbReference>
<dbReference type="GO" id="GO:0004742">
    <property type="term" value="F:dihydrolipoyllysine-residue acetyltransferase activity"/>
    <property type="evidence" value="ECO:0007669"/>
    <property type="project" value="UniProtKB-UniRule"/>
</dbReference>
<keyword evidence="3 8" id="KW-0808">Transferase</keyword>
<comment type="catalytic activity">
    <reaction evidence="7 8">
        <text>N(6)-[(R)-dihydrolipoyl]-L-lysyl-[protein] + acetyl-CoA = N(6)-[(R)-S(8)-acetyldihydrolipoyl]-L-lysyl-[protein] + CoA</text>
        <dbReference type="Rhea" id="RHEA:17017"/>
        <dbReference type="Rhea" id="RHEA-COMP:10475"/>
        <dbReference type="Rhea" id="RHEA-COMP:10478"/>
        <dbReference type="ChEBI" id="CHEBI:57287"/>
        <dbReference type="ChEBI" id="CHEBI:57288"/>
        <dbReference type="ChEBI" id="CHEBI:83100"/>
        <dbReference type="ChEBI" id="CHEBI:83111"/>
        <dbReference type="EC" id="2.3.1.12"/>
    </reaction>
</comment>
<comment type="subunit">
    <text evidence="2">Forms a 24-polypeptide structural core with octahedral symmetry.</text>
</comment>
<feature type="domain" description="Peripheral subunit-binding (PSBD)" evidence="11">
    <location>
        <begin position="146"/>
        <end position="183"/>
    </location>
</feature>
<keyword evidence="12" id="KW-0670">Pyruvate</keyword>
<dbReference type="Gene3D" id="4.10.320.10">
    <property type="entry name" value="E3-binding domain"/>
    <property type="match status" value="1"/>
</dbReference>
<dbReference type="AlphaFoldDB" id="A0A0C1MV35"/>
<dbReference type="Proteomes" id="UP000031258">
    <property type="component" value="Unassembled WGS sequence"/>
</dbReference>
<evidence type="ECO:0000256" key="9">
    <source>
        <dbReference type="SAM" id="MobiDB-lite"/>
    </source>
</evidence>
<name>A0A0C1MV35_9RICK</name>
<dbReference type="GO" id="GO:0006086">
    <property type="term" value="P:pyruvate decarboxylation to acetyl-CoA"/>
    <property type="evidence" value="ECO:0007669"/>
    <property type="project" value="InterPro"/>
</dbReference>
<dbReference type="InterPro" id="IPR036625">
    <property type="entry name" value="E3-bd_dom_sf"/>
</dbReference>
<evidence type="ECO:0000256" key="3">
    <source>
        <dbReference type="ARBA" id="ARBA00022679"/>
    </source>
</evidence>
<keyword evidence="5 8" id="KW-0012">Acyltransferase</keyword>
<dbReference type="InterPro" id="IPR006257">
    <property type="entry name" value="LAT1"/>
</dbReference>
<evidence type="ECO:0000256" key="2">
    <source>
        <dbReference type="ARBA" id="ARBA00011484"/>
    </source>
</evidence>
<keyword evidence="4 8" id="KW-0450">Lipoyl</keyword>